<dbReference type="InterPro" id="IPR015919">
    <property type="entry name" value="Cadherin-like_sf"/>
</dbReference>
<evidence type="ECO:0000313" key="3">
    <source>
        <dbReference type="EMBL" id="MBM0103955.1"/>
    </source>
</evidence>
<feature type="region of interest" description="Disordered" evidence="1">
    <location>
        <begin position="29"/>
        <end position="76"/>
    </location>
</feature>
<organism evidence="3 4">
    <name type="scientific">Steroidobacter gossypii</name>
    <dbReference type="NCBI Taxonomy" id="2805490"/>
    <lineage>
        <taxon>Bacteria</taxon>
        <taxon>Pseudomonadati</taxon>
        <taxon>Pseudomonadota</taxon>
        <taxon>Gammaproteobacteria</taxon>
        <taxon>Steroidobacterales</taxon>
        <taxon>Steroidobacteraceae</taxon>
        <taxon>Steroidobacter</taxon>
    </lineage>
</organism>
<dbReference type="InterPro" id="IPR003961">
    <property type="entry name" value="FN3_dom"/>
</dbReference>
<dbReference type="InterPro" id="IPR013783">
    <property type="entry name" value="Ig-like_fold"/>
</dbReference>
<sequence>MIPTIFGNTFLQRATLALIAASLSGCFDSGSDDSGPIQDAVEQPATGGSGDDPVGGDPLPTPANQPPEVDGTPDASVTAGQMYTFQPVASDADGDFLEYTITNQPQWATFNDETGLLTGTPDDAHVGESEEITITVTDGRDTRSIGPFRIHVRGRTETPLPGNNAPTISGTPASSVMVDQPYSFQPVANDPDGDRLRFSISNRPSWASFSTTTGRLSGTPGTANIATYSNIVISVSDGSITRSLPAFAIQVRGPDNRAPTISGSPATSVQATRTYTFVPSASDPDGDTLVWRITNRPRWANFSTASGRLSGTPAAGDVGTYSNVIISVSDGRVTTSLPAFAITVSAPANRAPTISGSPATTGSVGVGYSFTPNASDPDNDTLGFTIQNRPTWAAFDTATGRLSGTPTTAGTFSNIAITVSDGRVSATLPAFSINVSAPSNTAPTISGTPASTVTAGTAYNFQPTASDPNGDTLRFSIQNMPSWATFSTTTGRLSGTPSASNAGTYSNIVISVTDGTATRSLPAFAITVTQSSTTSATLSWTPPTQNTNGSALTNLAGYRVVYGRDSNNLDQTIQIANPGLSTYTVSNLTSGTWYFAVKAYSSTGAESAVSNMGMKTIP</sequence>
<comment type="caution">
    <text evidence="3">The sequence shown here is derived from an EMBL/GenBank/DDBJ whole genome shotgun (WGS) entry which is preliminary data.</text>
</comment>
<evidence type="ECO:0000259" key="2">
    <source>
        <dbReference type="PROSITE" id="PS50853"/>
    </source>
</evidence>
<feature type="domain" description="Fibronectin type-III" evidence="2">
    <location>
        <begin position="522"/>
        <end position="618"/>
    </location>
</feature>
<name>A0ABS1WSL9_9GAMM</name>
<dbReference type="Gene3D" id="2.60.40.10">
    <property type="entry name" value="Immunoglobulins"/>
    <property type="match status" value="6"/>
</dbReference>
<evidence type="ECO:0000256" key="1">
    <source>
        <dbReference type="SAM" id="MobiDB-lite"/>
    </source>
</evidence>
<dbReference type="InterPro" id="IPR036116">
    <property type="entry name" value="FN3_sf"/>
</dbReference>
<dbReference type="EMBL" id="JAEVLS010000001">
    <property type="protein sequence ID" value="MBM0103955.1"/>
    <property type="molecule type" value="Genomic_DNA"/>
</dbReference>
<dbReference type="SMART" id="SM00736">
    <property type="entry name" value="CADG"/>
    <property type="match status" value="4"/>
</dbReference>
<dbReference type="SMART" id="SM00060">
    <property type="entry name" value="FN3"/>
    <property type="match status" value="1"/>
</dbReference>
<dbReference type="InterPro" id="IPR006644">
    <property type="entry name" value="Cadg"/>
</dbReference>
<dbReference type="SUPFAM" id="SSF49313">
    <property type="entry name" value="Cadherin-like"/>
    <property type="match status" value="5"/>
</dbReference>
<proteinExistence type="predicted"/>
<protein>
    <submittedName>
        <fullName evidence="3">Ig domain-containing protein</fullName>
    </submittedName>
</protein>
<keyword evidence="4" id="KW-1185">Reference proteome</keyword>
<dbReference type="PROSITE" id="PS50853">
    <property type="entry name" value="FN3"/>
    <property type="match status" value="1"/>
</dbReference>
<dbReference type="SUPFAM" id="SSF49265">
    <property type="entry name" value="Fibronectin type III"/>
    <property type="match status" value="1"/>
</dbReference>
<evidence type="ECO:0000313" key="4">
    <source>
        <dbReference type="Proteomes" id="UP000661077"/>
    </source>
</evidence>
<gene>
    <name evidence="3" type="ORF">JM946_04335</name>
</gene>
<dbReference type="RefSeq" id="WP_203165905.1">
    <property type="nucleotide sequence ID" value="NZ_JAEVLS010000001.1"/>
</dbReference>
<dbReference type="Pfam" id="PF05345">
    <property type="entry name" value="He_PIG"/>
    <property type="match status" value="5"/>
</dbReference>
<reference evidence="3 4" key="1">
    <citation type="journal article" date="2021" name="Int. J. Syst. Evol. Microbiol.">
        <title>Steroidobacter gossypii sp. nov., isolated from soil of cotton cropping field.</title>
        <authorList>
            <person name="Huang R."/>
            <person name="Yang S."/>
            <person name="Zhen C."/>
            <person name="Liu W."/>
        </authorList>
    </citation>
    <scope>NUCLEOTIDE SEQUENCE [LARGE SCALE GENOMIC DNA]</scope>
    <source>
        <strain evidence="3 4">S1-65</strain>
    </source>
</reference>
<accession>A0ABS1WSL9</accession>
<dbReference type="Proteomes" id="UP000661077">
    <property type="component" value="Unassembled WGS sequence"/>
</dbReference>
<dbReference type="CDD" id="cd00063">
    <property type="entry name" value="FN3"/>
    <property type="match status" value="1"/>
</dbReference>